<keyword evidence="6" id="KW-1185">Reference proteome</keyword>
<feature type="region of interest" description="Disordered" evidence="3">
    <location>
        <begin position="1"/>
        <end position="73"/>
    </location>
</feature>
<dbReference type="AlphaFoldDB" id="A0A9J7Y815"/>
<feature type="compositionally biased region" description="Polar residues" evidence="3">
    <location>
        <begin position="25"/>
        <end position="34"/>
    </location>
</feature>
<dbReference type="InterPro" id="IPR051261">
    <property type="entry name" value="NLR"/>
</dbReference>
<evidence type="ECO:0000256" key="3">
    <source>
        <dbReference type="SAM" id="MobiDB-lite"/>
    </source>
</evidence>
<name>A0A9J7Y815_CYPCA</name>
<dbReference type="Ensembl" id="ENSCCRT00000173741.1">
    <property type="protein sequence ID" value="ENSCCRP00000114988.1"/>
    <property type="gene ID" value="ENSCCRG00000074587.1"/>
</dbReference>
<feature type="domain" description="FISNA" evidence="4">
    <location>
        <begin position="122"/>
        <end position="156"/>
    </location>
</feature>
<reference evidence="5" key="2">
    <citation type="submission" date="2025-09" db="UniProtKB">
        <authorList>
            <consortium name="Ensembl"/>
        </authorList>
    </citation>
    <scope>IDENTIFICATION</scope>
</reference>
<keyword evidence="1" id="KW-0433">Leucine-rich repeat</keyword>
<dbReference type="InterPro" id="IPR029495">
    <property type="entry name" value="NACHT-assoc"/>
</dbReference>
<proteinExistence type="predicted"/>
<protein>
    <recommendedName>
        <fullName evidence="4">FISNA domain-containing protein</fullName>
    </recommendedName>
</protein>
<sequence length="156" mass="17887">MSSHEKRENEDTMSEMRSPSPRSSCASLSDNSIYNLPHEISDATETCSDSRKNRKKRSKSPEPSRVSMNSTRSMEFAIEFNDGTVTSSPHIVETDYTIASYDQTHIRQGRTEAVLQRVKDQHKTSMINKFGCLFEGNKLQENETLLNRIYTQLYII</sequence>
<evidence type="ECO:0000313" key="5">
    <source>
        <dbReference type="Ensembl" id="ENSCCRP00000114988.1"/>
    </source>
</evidence>
<evidence type="ECO:0000256" key="1">
    <source>
        <dbReference type="ARBA" id="ARBA00022614"/>
    </source>
</evidence>
<evidence type="ECO:0000313" key="6">
    <source>
        <dbReference type="Proteomes" id="UP001108240"/>
    </source>
</evidence>
<evidence type="ECO:0000256" key="2">
    <source>
        <dbReference type="ARBA" id="ARBA00022737"/>
    </source>
</evidence>
<organism evidence="5 6">
    <name type="scientific">Cyprinus carpio carpio</name>
    <dbReference type="NCBI Taxonomy" id="630221"/>
    <lineage>
        <taxon>Eukaryota</taxon>
        <taxon>Metazoa</taxon>
        <taxon>Chordata</taxon>
        <taxon>Craniata</taxon>
        <taxon>Vertebrata</taxon>
        <taxon>Euteleostomi</taxon>
        <taxon>Actinopterygii</taxon>
        <taxon>Neopterygii</taxon>
        <taxon>Teleostei</taxon>
        <taxon>Ostariophysi</taxon>
        <taxon>Cypriniformes</taxon>
        <taxon>Cyprinidae</taxon>
        <taxon>Cyprininae</taxon>
        <taxon>Cyprinus</taxon>
    </lineage>
</organism>
<evidence type="ECO:0000259" key="4">
    <source>
        <dbReference type="Pfam" id="PF14484"/>
    </source>
</evidence>
<dbReference type="Pfam" id="PF14484">
    <property type="entry name" value="FISNA"/>
    <property type="match status" value="1"/>
</dbReference>
<keyword evidence="2" id="KW-0677">Repeat</keyword>
<accession>A0A9J7Y815</accession>
<feature type="compositionally biased region" description="Low complexity" evidence="3">
    <location>
        <begin position="15"/>
        <end position="24"/>
    </location>
</feature>
<dbReference type="PANTHER" id="PTHR24106">
    <property type="entry name" value="NACHT, LRR AND CARD DOMAINS-CONTAINING"/>
    <property type="match status" value="1"/>
</dbReference>
<dbReference type="Proteomes" id="UP001108240">
    <property type="component" value="Unplaced"/>
</dbReference>
<reference evidence="5" key="1">
    <citation type="submission" date="2025-08" db="UniProtKB">
        <authorList>
            <consortium name="Ensembl"/>
        </authorList>
    </citation>
    <scope>IDENTIFICATION</scope>
</reference>
<feature type="compositionally biased region" description="Basic and acidic residues" evidence="3">
    <location>
        <begin position="1"/>
        <end position="10"/>
    </location>
</feature>